<sequence length="56" mass="6294">MPNKKQERNKQKADPNVVAPGIDPDDSYGRDATNEEIAEGEATTVTRLIYDEYDHS</sequence>
<evidence type="ECO:0000313" key="3">
    <source>
        <dbReference type="Proteomes" id="UP001228376"/>
    </source>
</evidence>
<protein>
    <recommendedName>
        <fullName evidence="4">DUF4025 domain-containing protein</fullName>
    </recommendedName>
</protein>
<evidence type="ECO:0000313" key="2">
    <source>
        <dbReference type="EMBL" id="MDY0407141.1"/>
    </source>
</evidence>
<gene>
    <name evidence="2" type="ORF">P5G51_019015</name>
</gene>
<reference evidence="2 3" key="1">
    <citation type="submission" date="2023-10" db="EMBL/GenBank/DDBJ databases">
        <title>179-bfca-hs.</title>
        <authorList>
            <person name="Miliotis G."/>
            <person name="Sengupta P."/>
            <person name="Hameed A."/>
            <person name="Chuvochina M."/>
            <person name="Mcdonagh F."/>
            <person name="Simpson A.C."/>
            <person name="Singh N.K."/>
            <person name="Rekha P.D."/>
            <person name="Raman K."/>
            <person name="Hugenholtz P."/>
            <person name="Venkateswaran K."/>
        </authorList>
    </citation>
    <scope>NUCLEOTIDE SEQUENCE [LARGE SCALE GENOMIC DNA]</scope>
    <source>
        <strain evidence="2 3">179-BFC-A-HS</strain>
    </source>
</reference>
<evidence type="ECO:0008006" key="4">
    <source>
        <dbReference type="Google" id="ProtNLM"/>
    </source>
</evidence>
<dbReference type="Proteomes" id="UP001228376">
    <property type="component" value="Unassembled WGS sequence"/>
</dbReference>
<dbReference type="RefSeq" id="WP_306067558.1">
    <property type="nucleotide sequence ID" value="NZ_JAROCA020000003.1"/>
</dbReference>
<name>A0ABU5CMM1_9BACI</name>
<keyword evidence="3" id="KW-1185">Reference proteome</keyword>
<feature type="region of interest" description="Disordered" evidence="1">
    <location>
        <begin position="1"/>
        <end position="40"/>
    </location>
</feature>
<feature type="compositionally biased region" description="Basic and acidic residues" evidence="1">
    <location>
        <begin position="1"/>
        <end position="13"/>
    </location>
</feature>
<evidence type="ECO:0000256" key="1">
    <source>
        <dbReference type="SAM" id="MobiDB-lite"/>
    </source>
</evidence>
<dbReference type="EMBL" id="JAROCA020000003">
    <property type="protein sequence ID" value="MDY0407141.1"/>
    <property type="molecule type" value="Genomic_DNA"/>
</dbReference>
<proteinExistence type="predicted"/>
<comment type="caution">
    <text evidence="2">The sequence shown here is derived from an EMBL/GenBank/DDBJ whole genome shotgun (WGS) entry which is preliminary data.</text>
</comment>
<accession>A0ABU5CMM1</accession>
<organism evidence="2 3">
    <name type="scientific">Tigheibacillus jepli</name>
    <dbReference type="NCBI Taxonomy" id="3035914"/>
    <lineage>
        <taxon>Bacteria</taxon>
        <taxon>Bacillati</taxon>
        <taxon>Bacillota</taxon>
        <taxon>Bacilli</taxon>
        <taxon>Bacillales</taxon>
        <taxon>Bacillaceae</taxon>
        <taxon>Tigheibacillus</taxon>
    </lineage>
</organism>